<dbReference type="CDD" id="cd13671">
    <property type="entry name" value="PBP2_TRAP_SBP_like_3"/>
    <property type="match status" value="1"/>
</dbReference>
<dbReference type="InterPro" id="IPR038404">
    <property type="entry name" value="TRAP_DctP_sf"/>
</dbReference>
<feature type="chain" id="PRO_5043488194" evidence="2">
    <location>
        <begin position="27"/>
        <end position="327"/>
    </location>
</feature>
<proteinExistence type="predicted"/>
<dbReference type="EMBL" id="JAUOPG010000007">
    <property type="protein sequence ID" value="MDO6454206.1"/>
    <property type="molecule type" value="Genomic_DNA"/>
</dbReference>
<dbReference type="Gene3D" id="3.40.190.170">
    <property type="entry name" value="Bacterial extracellular solute-binding protein, family 7"/>
    <property type="match status" value="1"/>
</dbReference>
<keyword evidence="1 2" id="KW-0732">Signal</keyword>
<sequence length="327" mass="35813">MIRKTSSALFMTTMLVGALSSVGAQADWKGWNIHTEDYPVSHAMEFFITEADKRTEGRVSGRVYNNAVLGSQEDAISQMQIGGIDFAGFNLGPLGASVPEVNVVSLPFIFKDVGHMHRVMDGPVGQSLSDAMAKTGVISLAWYDSGARSFYNTSKAIHSPADIQGMKFRVMNNDLYVGMVEALGGNATPMAYSEVYQSLKTGVVDGAENNWPSYESSNHYEVSPYYSATQHLILPECLCVSTTAWKKLSVEDQETLKKVARESATLQRDLWAKRDLKSKQAVLDAGVSYNEIDDKSAFQSAMKPVYEMAIKKNPALAPIVKEIQATP</sequence>
<organism evidence="3 4">
    <name type="scientific">Neptunomonas phycophila</name>
    <dbReference type="NCBI Taxonomy" id="1572645"/>
    <lineage>
        <taxon>Bacteria</taxon>
        <taxon>Pseudomonadati</taxon>
        <taxon>Pseudomonadota</taxon>
        <taxon>Gammaproteobacteria</taxon>
        <taxon>Oceanospirillales</taxon>
        <taxon>Oceanospirillaceae</taxon>
        <taxon>Neptunomonas</taxon>
    </lineage>
</organism>
<dbReference type="PANTHER" id="PTHR33376">
    <property type="match status" value="1"/>
</dbReference>
<dbReference type="GO" id="GO:0030288">
    <property type="term" value="C:outer membrane-bounded periplasmic space"/>
    <property type="evidence" value="ECO:0007669"/>
    <property type="project" value="InterPro"/>
</dbReference>
<protein>
    <submittedName>
        <fullName evidence="3">TRAP transporter substrate-binding protein</fullName>
    </submittedName>
</protein>
<dbReference type="RefSeq" id="WP_303550724.1">
    <property type="nucleotide sequence ID" value="NZ_JAUOPG010000007.1"/>
</dbReference>
<name>A0AAW7XJ03_9GAMM</name>
<dbReference type="AlphaFoldDB" id="A0AAW7XJ03"/>
<dbReference type="NCBIfam" id="NF037995">
    <property type="entry name" value="TRAP_S1"/>
    <property type="match status" value="1"/>
</dbReference>
<dbReference type="PANTHER" id="PTHR33376:SF2">
    <property type="entry name" value="DICARBOXYLATE-BINDING PERIPLASMIC PROTEIN"/>
    <property type="match status" value="1"/>
</dbReference>
<reference evidence="3" key="1">
    <citation type="submission" date="2023-07" db="EMBL/GenBank/DDBJ databases">
        <title>Genome content predicts the carbon catabolic preferences of heterotrophic bacteria.</title>
        <authorList>
            <person name="Gralka M."/>
        </authorList>
    </citation>
    <scope>NUCLEOTIDE SEQUENCE</scope>
    <source>
        <strain evidence="3">I2M16</strain>
    </source>
</reference>
<dbReference type="NCBIfam" id="TIGR00787">
    <property type="entry name" value="dctP"/>
    <property type="match status" value="1"/>
</dbReference>
<dbReference type="GO" id="GO:0030246">
    <property type="term" value="F:carbohydrate binding"/>
    <property type="evidence" value="ECO:0007669"/>
    <property type="project" value="TreeGrafter"/>
</dbReference>
<evidence type="ECO:0000313" key="3">
    <source>
        <dbReference type="EMBL" id="MDO6454206.1"/>
    </source>
</evidence>
<accession>A0AAW7XJ03</accession>
<dbReference type="InterPro" id="IPR018389">
    <property type="entry name" value="DctP_fam"/>
</dbReference>
<dbReference type="InterPro" id="IPR004682">
    <property type="entry name" value="TRAP_DctP"/>
</dbReference>
<gene>
    <name evidence="3" type="ORF">Q4490_11600</name>
</gene>
<dbReference type="Pfam" id="PF03480">
    <property type="entry name" value="DctP"/>
    <property type="match status" value="1"/>
</dbReference>
<dbReference type="PIRSF" id="PIRSF006470">
    <property type="entry name" value="DctB"/>
    <property type="match status" value="1"/>
</dbReference>
<comment type="caution">
    <text evidence="3">The sequence shown here is derived from an EMBL/GenBank/DDBJ whole genome shotgun (WGS) entry which is preliminary data.</text>
</comment>
<dbReference type="GO" id="GO:0055085">
    <property type="term" value="P:transmembrane transport"/>
    <property type="evidence" value="ECO:0007669"/>
    <property type="project" value="InterPro"/>
</dbReference>
<evidence type="ECO:0000313" key="4">
    <source>
        <dbReference type="Proteomes" id="UP001169862"/>
    </source>
</evidence>
<evidence type="ECO:0000256" key="2">
    <source>
        <dbReference type="SAM" id="SignalP"/>
    </source>
</evidence>
<dbReference type="Proteomes" id="UP001169862">
    <property type="component" value="Unassembled WGS sequence"/>
</dbReference>
<evidence type="ECO:0000256" key="1">
    <source>
        <dbReference type="ARBA" id="ARBA00022729"/>
    </source>
</evidence>
<feature type="signal peptide" evidence="2">
    <location>
        <begin position="1"/>
        <end position="26"/>
    </location>
</feature>